<dbReference type="Proteomes" id="UP001595445">
    <property type="component" value="Unassembled WGS sequence"/>
</dbReference>
<dbReference type="RefSeq" id="WP_197643697.1">
    <property type="nucleotide sequence ID" value="NZ_JAEACP010000010.1"/>
</dbReference>
<name>A0ABV7E263_9RHOB</name>
<dbReference type="EMBL" id="JBHRSM010000054">
    <property type="protein sequence ID" value="MFC3088721.1"/>
    <property type="molecule type" value="Genomic_DNA"/>
</dbReference>
<dbReference type="PANTHER" id="PTHR43284:SF1">
    <property type="entry name" value="ASPARAGINE SYNTHETASE"/>
    <property type="match status" value="1"/>
</dbReference>
<sequence>MCGLFGEFGPEALRDPADIEAISRTIHHRGPDDGGSKTGPGWMLGFRRLAILDLSAAGHQPLHSEDGRYVIAFNGEVYNYLELREELLAQGERFRSGTDTEVVLRLLMREGAAALGRLNGMFAFVFIDKLARRFLIVRDRLGVKPLYLCRQGGGLRFASELKALLAWQGAGRSLNRPALLDFLSLGYLPNATCIFQGYAKLPAGHCLEGDLDNAGRAEPRCYWSVTVAPDDRPPQTDAATREELQALLADAVRLRMRSDVPVAILMSGGVDSTLVAALAQASGATPVALTAGFAGADEDETALARTVARHLGLTLRELPIHAASLADVDELARIHDEPFADPSAIPMFRICEAARREATVLLSGDGGDEAFGGYRRYVEMQRHQSLLMLPNWLRRAAWTGLRGRLGPSRQYRLAKATLPDGLIGAVFDGLGLLRESGVRALLPSDLAGTAGDVPAEVARLWSASRGRDILSRQRQFDYGLYLPDDVLVKSDRASMAHSTELRSPFLDYRVVEFAARLPNRLLVSDRQGKLILRDLARERLPRDVWAGRKKGFGVPLKEWLRAPGGLAFARERLLERNALTAGLWSRPGAERLLQDAGAMGTHAAQLIWRLLVLDAWARTWLPTEGTS</sequence>
<dbReference type="InterPro" id="IPR001962">
    <property type="entry name" value="Asn_synthase"/>
</dbReference>
<dbReference type="SUPFAM" id="SSF56235">
    <property type="entry name" value="N-terminal nucleophile aminohydrolases (Ntn hydrolases)"/>
    <property type="match status" value="1"/>
</dbReference>
<evidence type="ECO:0000313" key="9">
    <source>
        <dbReference type="EMBL" id="MFC3088721.1"/>
    </source>
</evidence>
<reference evidence="10" key="1">
    <citation type="journal article" date="2019" name="Int. J. Syst. Evol. Microbiol.">
        <title>The Global Catalogue of Microorganisms (GCM) 10K type strain sequencing project: providing services to taxonomists for standard genome sequencing and annotation.</title>
        <authorList>
            <consortium name="The Broad Institute Genomics Platform"/>
            <consortium name="The Broad Institute Genome Sequencing Center for Infectious Disease"/>
            <person name="Wu L."/>
            <person name="Ma J."/>
        </authorList>
    </citation>
    <scope>NUCLEOTIDE SEQUENCE [LARGE SCALE GENOMIC DNA]</scope>
    <source>
        <strain evidence="10">KCTC 62102</strain>
    </source>
</reference>
<dbReference type="GO" id="GO:0004066">
    <property type="term" value="F:asparagine synthase (glutamine-hydrolyzing) activity"/>
    <property type="evidence" value="ECO:0007669"/>
    <property type="project" value="UniProtKB-EC"/>
</dbReference>
<dbReference type="SUPFAM" id="SSF52402">
    <property type="entry name" value="Adenine nucleotide alpha hydrolases-like"/>
    <property type="match status" value="1"/>
</dbReference>
<keyword evidence="4" id="KW-0547">Nucleotide-binding</keyword>
<dbReference type="InterPro" id="IPR014729">
    <property type="entry name" value="Rossmann-like_a/b/a_fold"/>
</dbReference>
<dbReference type="PROSITE" id="PS51278">
    <property type="entry name" value="GATASE_TYPE_2"/>
    <property type="match status" value="1"/>
</dbReference>
<evidence type="ECO:0000256" key="4">
    <source>
        <dbReference type="ARBA" id="ARBA00022741"/>
    </source>
</evidence>
<feature type="domain" description="Glutamine amidotransferase type-2" evidence="8">
    <location>
        <begin position="2"/>
        <end position="212"/>
    </location>
</feature>
<dbReference type="PANTHER" id="PTHR43284">
    <property type="entry name" value="ASPARAGINE SYNTHETASE (GLUTAMINE-HYDROLYZING)"/>
    <property type="match status" value="1"/>
</dbReference>
<keyword evidence="9" id="KW-0436">Ligase</keyword>
<accession>A0ABV7E263</accession>
<keyword evidence="5" id="KW-0067">ATP-binding</keyword>
<evidence type="ECO:0000256" key="1">
    <source>
        <dbReference type="ARBA" id="ARBA00005187"/>
    </source>
</evidence>
<keyword evidence="6" id="KW-0315">Glutamine amidotransferase</keyword>
<dbReference type="PIRSF" id="PIRSF001589">
    <property type="entry name" value="Asn_synthetase_glu-h"/>
    <property type="match status" value="1"/>
</dbReference>
<proteinExistence type="inferred from homology"/>
<gene>
    <name evidence="9" type="primary">asnB</name>
    <name evidence="9" type="ORF">ACFOD6_21995</name>
</gene>
<comment type="catalytic activity">
    <reaction evidence="7">
        <text>L-aspartate + L-glutamine + ATP + H2O = L-asparagine + L-glutamate + AMP + diphosphate + H(+)</text>
        <dbReference type="Rhea" id="RHEA:12228"/>
        <dbReference type="ChEBI" id="CHEBI:15377"/>
        <dbReference type="ChEBI" id="CHEBI:15378"/>
        <dbReference type="ChEBI" id="CHEBI:29985"/>
        <dbReference type="ChEBI" id="CHEBI:29991"/>
        <dbReference type="ChEBI" id="CHEBI:30616"/>
        <dbReference type="ChEBI" id="CHEBI:33019"/>
        <dbReference type="ChEBI" id="CHEBI:58048"/>
        <dbReference type="ChEBI" id="CHEBI:58359"/>
        <dbReference type="ChEBI" id="CHEBI:456215"/>
        <dbReference type="EC" id="6.3.5.4"/>
    </reaction>
</comment>
<comment type="pathway">
    <text evidence="1">Amino-acid biosynthesis; L-asparagine biosynthesis; L-asparagine from L-aspartate (L-Gln route): step 1/1.</text>
</comment>
<evidence type="ECO:0000256" key="6">
    <source>
        <dbReference type="ARBA" id="ARBA00022962"/>
    </source>
</evidence>
<dbReference type="Gene3D" id="3.60.20.10">
    <property type="entry name" value="Glutamine Phosphoribosylpyrophosphate, subunit 1, domain 1"/>
    <property type="match status" value="1"/>
</dbReference>
<comment type="caution">
    <text evidence="9">The sequence shown here is derived from an EMBL/GenBank/DDBJ whole genome shotgun (WGS) entry which is preliminary data.</text>
</comment>
<evidence type="ECO:0000256" key="2">
    <source>
        <dbReference type="ARBA" id="ARBA00005752"/>
    </source>
</evidence>
<comment type="similarity">
    <text evidence="2">Belongs to the asparagine synthetase family.</text>
</comment>
<evidence type="ECO:0000256" key="3">
    <source>
        <dbReference type="ARBA" id="ARBA00012737"/>
    </source>
</evidence>
<evidence type="ECO:0000256" key="5">
    <source>
        <dbReference type="ARBA" id="ARBA00022840"/>
    </source>
</evidence>
<dbReference type="Pfam" id="PF00733">
    <property type="entry name" value="Asn_synthase"/>
    <property type="match status" value="1"/>
</dbReference>
<dbReference type="Pfam" id="PF13537">
    <property type="entry name" value="GATase_7"/>
    <property type="match status" value="1"/>
</dbReference>
<protein>
    <recommendedName>
        <fullName evidence="3">asparagine synthase (glutamine-hydrolyzing)</fullName>
        <ecNumber evidence="3">6.3.5.4</ecNumber>
    </recommendedName>
</protein>
<evidence type="ECO:0000313" key="10">
    <source>
        <dbReference type="Proteomes" id="UP001595445"/>
    </source>
</evidence>
<evidence type="ECO:0000259" key="8">
    <source>
        <dbReference type="PROSITE" id="PS51278"/>
    </source>
</evidence>
<dbReference type="InterPro" id="IPR029055">
    <property type="entry name" value="Ntn_hydrolases_N"/>
</dbReference>
<keyword evidence="10" id="KW-1185">Reference proteome</keyword>
<dbReference type="InterPro" id="IPR033738">
    <property type="entry name" value="AsnB_N"/>
</dbReference>
<dbReference type="InterPro" id="IPR006426">
    <property type="entry name" value="Asn_synth_AEB"/>
</dbReference>
<dbReference type="EC" id="6.3.5.4" evidence="3"/>
<dbReference type="InterPro" id="IPR051786">
    <property type="entry name" value="ASN_synthetase/amidase"/>
</dbReference>
<dbReference type="CDD" id="cd01991">
    <property type="entry name" value="Asn_synthase_B_C"/>
    <property type="match status" value="1"/>
</dbReference>
<dbReference type="NCBIfam" id="TIGR01536">
    <property type="entry name" value="asn_synth_AEB"/>
    <property type="match status" value="1"/>
</dbReference>
<dbReference type="InterPro" id="IPR017932">
    <property type="entry name" value="GATase_2_dom"/>
</dbReference>
<dbReference type="Gene3D" id="3.40.50.620">
    <property type="entry name" value="HUPs"/>
    <property type="match status" value="1"/>
</dbReference>
<organism evidence="9 10">
    <name type="scientific">Tabrizicola soli</name>
    <dbReference type="NCBI Taxonomy" id="2185115"/>
    <lineage>
        <taxon>Bacteria</taxon>
        <taxon>Pseudomonadati</taxon>
        <taxon>Pseudomonadota</taxon>
        <taxon>Alphaproteobacteria</taxon>
        <taxon>Rhodobacterales</taxon>
        <taxon>Paracoccaceae</taxon>
        <taxon>Tabrizicola</taxon>
    </lineage>
</organism>
<evidence type="ECO:0000256" key="7">
    <source>
        <dbReference type="ARBA" id="ARBA00048741"/>
    </source>
</evidence>
<dbReference type="CDD" id="cd00712">
    <property type="entry name" value="AsnB"/>
    <property type="match status" value="1"/>
</dbReference>